<reference evidence="1" key="1">
    <citation type="submission" date="2020-04" db="EMBL/GenBank/DDBJ databases">
        <authorList>
            <person name="Chiriac C."/>
            <person name="Salcher M."/>
            <person name="Ghai R."/>
            <person name="Kavagutti S V."/>
        </authorList>
    </citation>
    <scope>NUCLEOTIDE SEQUENCE</scope>
</reference>
<sequence>MATTAKFSKKPLGAYAADEWDTEFITDNGVVVREVCVEFSHPTYGPVGSEVDTFHDSVFIKTEWVSYDF</sequence>
<dbReference type="EMBL" id="LR796566">
    <property type="protein sequence ID" value="CAB4151670.1"/>
    <property type="molecule type" value="Genomic_DNA"/>
</dbReference>
<gene>
    <name evidence="1" type="ORF">UFOVP587_28</name>
</gene>
<proteinExistence type="predicted"/>
<evidence type="ECO:0000313" key="1">
    <source>
        <dbReference type="EMBL" id="CAB4151670.1"/>
    </source>
</evidence>
<accession>A0A6J5N2X7</accession>
<protein>
    <submittedName>
        <fullName evidence="1">Uncharacterized protein</fullName>
    </submittedName>
</protein>
<name>A0A6J5N2X7_9CAUD</name>
<organism evidence="1">
    <name type="scientific">uncultured Caudovirales phage</name>
    <dbReference type="NCBI Taxonomy" id="2100421"/>
    <lineage>
        <taxon>Viruses</taxon>
        <taxon>Duplodnaviria</taxon>
        <taxon>Heunggongvirae</taxon>
        <taxon>Uroviricota</taxon>
        <taxon>Caudoviricetes</taxon>
        <taxon>Peduoviridae</taxon>
        <taxon>Maltschvirus</taxon>
        <taxon>Maltschvirus maltsch</taxon>
    </lineage>
</organism>